<evidence type="ECO:0000313" key="1">
    <source>
        <dbReference type="EMBL" id="KAK1866324.1"/>
    </source>
</evidence>
<keyword evidence="2" id="KW-1185">Reference proteome</keyword>
<dbReference type="EMBL" id="CM020619">
    <property type="protein sequence ID" value="KAK1866324.1"/>
    <property type="molecule type" value="Genomic_DNA"/>
</dbReference>
<proteinExistence type="predicted"/>
<comment type="caution">
    <text evidence="1">The sequence shown here is derived from an EMBL/GenBank/DDBJ whole genome shotgun (WGS) entry which is preliminary data.</text>
</comment>
<gene>
    <name evidence="1" type="ORF">I4F81_008844</name>
</gene>
<evidence type="ECO:0000313" key="2">
    <source>
        <dbReference type="Proteomes" id="UP000798662"/>
    </source>
</evidence>
<name>A0ACC3C867_PYRYE</name>
<protein>
    <submittedName>
        <fullName evidence="1">Uncharacterized protein</fullName>
    </submittedName>
</protein>
<sequence length="532" mass="56268">MAPAAFITPVAATTTRSSASAFAAGGARVGGRPAAAASVLPVVAAGGRRGRAARQLAMKVTIEESPLPNSMRGVTIHVSADEVALCYNKVVKDLQKRAAIPGFRTGKVPKKVILNHFGKATVTASAVEEVIQHTVQQALSSLSVSAIGQAQLADDVQDIVAKFEPNSELSFAIKVDVWPEANLTADYKGLVVSAEETAFDESIVDDALEQARQREAFTVLSPADAVAEIGRVAVGSLVGFYRNEDGSRGDPLPDIASGESVEIKLRMGQYMAGFVEGILGMKAGDVRDVPVEFPAESARPELRGVKAIFEVTVSALKDEVLPELNDDFARSATEHDTLEALRADIRQRLGEETDGANDAAVSKALEAALAEITEVELPETLIDEQAKTKFATMMSDFKTKGNMSDEQIKSMITQDSYQAYRKSAQKNIVKSLTANLAITKIAQLEGIEAEPAEVEEQMSLIKAEMKGKPLDDEASVRDKVVGQVLRQKVLALLKESAVVTLTAKPTEAEAAAAAAAAEADAAKEPVAAAGEA</sequence>
<reference evidence="1" key="1">
    <citation type="submission" date="2019-11" db="EMBL/GenBank/DDBJ databases">
        <title>Nori genome reveals adaptations in red seaweeds to the harsh intertidal environment.</title>
        <authorList>
            <person name="Wang D."/>
            <person name="Mao Y."/>
        </authorList>
    </citation>
    <scope>NUCLEOTIDE SEQUENCE</scope>
    <source>
        <tissue evidence="1">Gametophyte</tissue>
    </source>
</reference>
<organism evidence="1 2">
    <name type="scientific">Pyropia yezoensis</name>
    <name type="common">Susabi-nori</name>
    <name type="synonym">Porphyra yezoensis</name>
    <dbReference type="NCBI Taxonomy" id="2788"/>
    <lineage>
        <taxon>Eukaryota</taxon>
        <taxon>Rhodophyta</taxon>
        <taxon>Bangiophyceae</taxon>
        <taxon>Bangiales</taxon>
        <taxon>Bangiaceae</taxon>
        <taxon>Pyropia</taxon>
    </lineage>
</organism>
<dbReference type="Proteomes" id="UP000798662">
    <property type="component" value="Chromosome 2"/>
</dbReference>
<accession>A0ACC3C867</accession>